<name>A0A8J7WSU1_9ACTN</name>
<dbReference type="RefSeq" id="WP_211470922.1">
    <property type="nucleotide sequence ID" value="NZ_JAGSXH010000124.1"/>
</dbReference>
<gene>
    <name evidence="1" type="ORF">KGA66_24050</name>
</gene>
<sequence length="318" mass="35624">MSTAPSALTESQLTDFERGFCVVESILDEPAIAALKAAVDAFADADSRSADLGRNLLPRARDRVSRLVRSPLLHQMPPERPRAHESPELARLTWHPRITAVLDELMEHWRPRAEWSLTGDLPPVLDVPEDPRRGRYVLHHINAARHDAGTAGLPWHHDYDQYPQTNRSHLMVHVLIYLNGLNGTVGDLMLAPGTQWSVASKRALWQLGWQPLPGAVVVDNLPPGSAVFIQSAMFHARIPRPGGQDEPRYFLDLSYCQQGIRWPDGYRDSHRALRERHLAEGGQRAWMFDEACFFDSVAAHHITETARGSLLAQPTPAP</sequence>
<dbReference type="SUPFAM" id="SSF51197">
    <property type="entry name" value="Clavaminate synthase-like"/>
    <property type="match status" value="1"/>
</dbReference>
<reference evidence="1" key="1">
    <citation type="submission" date="2021-04" db="EMBL/GenBank/DDBJ databases">
        <title>Genome based classification of Actinospica acidithermotolerans sp. nov., an actinobacterium isolated from an Indonesian hot spring.</title>
        <authorList>
            <person name="Kusuma A.B."/>
            <person name="Putra K.E."/>
            <person name="Nafisah S."/>
            <person name="Loh J."/>
            <person name="Nouioui I."/>
            <person name="Goodfellow M."/>
        </authorList>
    </citation>
    <scope>NUCLEOTIDE SEQUENCE</scope>
    <source>
        <strain evidence="1">DSM 45618</strain>
    </source>
</reference>
<dbReference type="Proteomes" id="UP000677913">
    <property type="component" value="Unassembled WGS sequence"/>
</dbReference>
<accession>A0A8J7WSU1</accession>
<dbReference type="Pfam" id="PF05721">
    <property type="entry name" value="PhyH"/>
    <property type="match status" value="1"/>
</dbReference>
<keyword evidence="1" id="KW-0223">Dioxygenase</keyword>
<organism evidence="1 2">
    <name type="scientific">Actinocrinis puniceicyclus</name>
    <dbReference type="NCBI Taxonomy" id="977794"/>
    <lineage>
        <taxon>Bacteria</taxon>
        <taxon>Bacillati</taxon>
        <taxon>Actinomycetota</taxon>
        <taxon>Actinomycetes</taxon>
        <taxon>Catenulisporales</taxon>
        <taxon>Actinospicaceae</taxon>
        <taxon>Actinocrinis</taxon>
    </lineage>
</organism>
<evidence type="ECO:0000313" key="2">
    <source>
        <dbReference type="Proteomes" id="UP000677913"/>
    </source>
</evidence>
<proteinExistence type="predicted"/>
<dbReference type="AlphaFoldDB" id="A0A8J7WSU1"/>
<comment type="caution">
    <text evidence="1">The sequence shown here is derived from an EMBL/GenBank/DDBJ whole genome shotgun (WGS) entry which is preliminary data.</text>
</comment>
<protein>
    <submittedName>
        <fullName evidence="1">Phytanoyl-CoA dioxygenase family protein</fullName>
    </submittedName>
</protein>
<keyword evidence="1" id="KW-0560">Oxidoreductase</keyword>
<dbReference type="EMBL" id="JAGSXH010000124">
    <property type="protein sequence ID" value="MBS2966140.1"/>
    <property type="molecule type" value="Genomic_DNA"/>
</dbReference>
<dbReference type="Gene3D" id="2.60.120.620">
    <property type="entry name" value="q2cbj1_9rhob like domain"/>
    <property type="match status" value="1"/>
</dbReference>
<evidence type="ECO:0000313" key="1">
    <source>
        <dbReference type="EMBL" id="MBS2966140.1"/>
    </source>
</evidence>
<dbReference type="GO" id="GO:0016706">
    <property type="term" value="F:2-oxoglutarate-dependent dioxygenase activity"/>
    <property type="evidence" value="ECO:0007669"/>
    <property type="project" value="UniProtKB-ARBA"/>
</dbReference>
<dbReference type="InterPro" id="IPR008775">
    <property type="entry name" value="Phytyl_CoA_dOase-like"/>
</dbReference>
<keyword evidence="2" id="KW-1185">Reference proteome</keyword>